<dbReference type="EMBL" id="CACVKT020006841">
    <property type="protein sequence ID" value="CAC5403783.1"/>
    <property type="molecule type" value="Genomic_DNA"/>
</dbReference>
<name>A0A6J8D4X2_MYTCO</name>
<proteinExistence type="predicted"/>
<dbReference type="Proteomes" id="UP000507470">
    <property type="component" value="Unassembled WGS sequence"/>
</dbReference>
<evidence type="ECO:0000313" key="3">
    <source>
        <dbReference type="Proteomes" id="UP000507470"/>
    </source>
</evidence>
<organism evidence="2 3">
    <name type="scientific">Mytilus coruscus</name>
    <name type="common">Sea mussel</name>
    <dbReference type="NCBI Taxonomy" id="42192"/>
    <lineage>
        <taxon>Eukaryota</taxon>
        <taxon>Metazoa</taxon>
        <taxon>Spiralia</taxon>
        <taxon>Lophotrochozoa</taxon>
        <taxon>Mollusca</taxon>
        <taxon>Bivalvia</taxon>
        <taxon>Autobranchia</taxon>
        <taxon>Pteriomorphia</taxon>
        <taxon>Mytilida</taxon>
        <taxon>Mytiloidea</taxon>
        <taxon>Mytilidae</taxon>
        <taxon>Mytilinae</taxon>
        <taxon>Mytilus</taxon>
    </lineage>
</organism>
<reference evidence="2 3" key="1">
    <citation type="submission" date="2020-06" db="EMBL/GenBank/DDBJ databases">
        <authorList>
            <person name="Li R."/>
            <person name="Bekaert M."/>
        </authorList>
    </citation>
    <scope>NUCLEOTIDE SEQUENCE [LARGE SCALE GENOMIC DNA]</scope>
    <source>
        <strain evidence="3">wild</strain>
    </source>
</reference>
<accession>A0A6J8D4X2</accession>
<dbReference type="AlphaFoldDB" id="A0A6J8D4X2"/>
<sequence>MKYISENQLSFASEHGKSDIDRLSSVLTERSKIQSVLDFLCKEREVDASTLNDYISICKSRLTERVNYYEFGVLKVLHDKSDHFTAMWVRLILECYINLIKIEKTDKVRDEALKWGEDLSVKMKSMKDNTCYPSLVCSLGDLYFATGKILKSEKCFEEILPKHVKVTDKSLTSESTLKWFERKACISYIRCRMSRSCYTEQYFDADTLQRLEAYKLLLQGYGNELEDLEEMEVKLKRRLHGVCSDQ</sequence>
<evidence type="ECO:0000256" key="1">
    <source>
        <dbReference type="SAM" id="Coils"/>
    </source>
</evidence>
<feature type="coiled-coil region" evidence="1">
    <location>
        <begin position="211"/>
        <end position="238"/>
    </location>
</feature>
<dbReference type="OrthoDB" id="6140382at2759"/>
<evidence type="ECO:0000313" key="2">
    <source>
        <dbReference type="EMBL" id="CAC5403783.1"/>
    </source>
</evidence>
<keyword evidence="1" id="KW-0175">Coiled coil</keyword>
<keyword evidence="3" id="KW-1185">Reference proteome</keyword>
<gene>
    <name evidence="2" type="ORF">MCOR_37649</name>
</gene>
<protein>
    <submittedName>
        <fullName evidence="2">Uncharacterized protein</fullName>
    </submittedName>
</protein>